<organism evidence="2 3">
    <name type="scientific">Opitutus terrae (strain DSM 11246 / JCM 15787 / PB90-1)</name>
    <dbReference type="NCBI Taxonomy" id="452637"/>
    <lineage>
        <taxon>Bacteria</taxon>
        <taxon>Pseudomonadati</taxon>
        <taxon>Verrucomicrobiota</taxon>
        <taxon>Opitutia</taxon>
        <taxon>Opitutales</taxon>
        <taxon>Opitutaceae</taxon>
        <taxon>Opitutus</taxon>
    </lineage>
</organism>
<accession>B1ZNP8</accession>
<dbReference type="OrthoDB" id="9875560at2"/>
<dbReference type="HOGENOM" id="CLU_2059005_0_0_0"/>
<keyword evidence="3" id="KW-1185">Reference proteome</keyword>
<reference evidence="2 3" key="1">
    <citation type="journal article" date="2011" name="J. Bacteriol.">
        <title>Genome sequence of the verrucomicrobium Opitutus terrae PB90-1, an abundant inhabitant of rice paddy soil ecosystems.</title>
        <authorList>
            <person name="van Passel M.W."/>
            <person name="Kant R."/>
            <person name="Palva A."/>
            <person name="Copeland A."/>
            <person name="Lucas S."/>
            <person name="Lapidus A."/>
            <person name="Glavina del Rio T."/>
            <person name="Pitluck S."/>
            <person name="Goltsman E."/>
            <person name="Clum A."/>
            <person name="Sun H."/>
            <person name="Schmutz J."/>
            <person name="Larimer F.W."/>
            <person name="Land M.L."/>
            <person name="Hauser L."/>
            <person name="Kyrpides N."/>
            <person name="Mikhailova N."/>
            <person name="Richardson P.P."/>
            <person name="Janssen P.H."/>
            <person name="de Vos W.M."/>
            <person name="Smidt H."/>
        </authorList>
    </citation>
    <scope>NUCLEOTIDE SEQUENCE [LARGE SCALE GENOMIC DNA]</scope>
    <source>
        <strain evidence="3">DSM 11246 / JCM 15787 / PB90-1</strain>
    </source>
</reference>
<proteinExistence type="predicted"/>
<feature type="region of interest" description="Disordered" evidence="1">
    <location>
        <begin position="1"/>
        <end position="41"/>
    </location>
</feature>
<protein>
    <submittedName>
        <fullName evidence="2">Uncharacterized protein</fullName>
    </submittedName>
</protein>
<evidence type="ECO:0000256" key="1">
    <source>
        <dbReference type="SAM" id="MobiDB-lite"/>
    </source>
</evidence>
<dbReference type="EMBL" id="CP001032">
    <property type="protein sequence ID" value="ACB75418.1"/>
    <property type="molecule type" value="Genomic_DNA"/>
</dbReference>
<evidence type="ECO:0000313" key="2">
    <source>
        <dbReference type="EMBL" id="ACB75418.1"/>
    </source>
</evidence>
<name>B1ZNP8_OPITP</name>
<feature type="compositionally biased region" description="Polar residues" evidence="1">
    <location>
        <begin position="1"/>
        <end position="15"/>
    </location>
</feature>
<gene>
    <name evidence="2" type="ordered locus">Oter_2135</name>
</gene>
<dbReference type="RefSeq" id="WP_012374955.1">
    <property type="nucleotide sequence ID" value="NC_010571.1"/>
</dbReference>
<evidence type="ECO:0000313" key="3">
    <source>
        <dbReference type="Proteomes" id="UP000007013"/>
    </source>
</evidence>
<dbReference type="Proteomes" id="UP000007013">
    <property type="component" value="Chromosome"/>
</dbReference>
<dbReference type="KEGG" id="ote:Oter_2135"/>
<dbReference type="AlphaFoldDB" id="B1ZNP8"/>
<sequence>MKSSTESPNLETTHSPAPATDQWHGHVSDDVSATSGPLPKASLTATDHELVIVGPRTTYRVERTAVTRIGRGQLYPWLFGGLRIRHNVPGLSAELQFKPLGCPAREVLQRLRTLGYPVQ</sequence>